<dbReference type="Proteomes" id="UP000199258">
    <property type="component" value="Unassembled WGS sequence"/>
</dbReference>
<dbReference type="GO" id="GO:0005886">
    <property type="term" value="C:plasma membrane"/>
    <property type="evidence" value="ECO:0007669"/>
    <property type="project" value="UniProtKB-SubCell"/>
</dbReference>
<dbReference type="Pfam" id="PF00482">
    <property type="entry name" value="T2SSF"/>
    <property type="match status" value="1"/>
</dbReference>
<keyword evidence="4 6" id="KW-1133">Transmembrane helix</keyword>
<evidence type="ECO:0000256" key="3">
    <source>
        <dbReference type="ARBA" id="ARBA00022692"/>
    </source>
</evidence>
<evidence type="ECO:0000256" key="4">
    <source>
        <dbReference type="ARBA" id="ARBA00022989"/>
    </source>
</evidence>
<comment type="subcellular location">
    <subcellularLocation>
        <location evidence="1">Cell membrane</location>
        <topology evidence="1">Multi-pass membrane protein</topology>
    </subcellularLocation>
</comment>
<dbReference type="EMBL" id="FNDT01000001">
    <property type="protein sequence ID" value="SDH53593.1"/>
    <property type="molecule type" value="Genomic_DNA"/>
</dbReference>
<evidence type="ECO:0000256" key="5">
    <source>
        <dbReference type="ARBA" id="ARBA00023136"/>
    </source>
</evidence>
<protein>
    <submittedName>
        <fullName evidence="8">Type II secretion system (T2SS), protein F</fullName>
    </submittedName>
</protein>
<dbReference type="PANTHER" id="PTHR35007:SF3">
    <property type="entry name" value="POSSIBLE CONSERVED ALANINE RICH MEMBRANE PROTEIN"/>
    <property type="match status" value="1"/>
</dbReference>
<feature type="transmembrane region" description="Helical" evidence="6">
    <location>
        <begin position="103"/>
        <end position="135"/>
    </location>
</feature>
<dbReference type="PANTHER" id="PTHR35007">
    <property type="entry name" value="INTEGRAL MEMBRANE PROTEIN-RELATED"/>
    <property type="match status" value="1"/>
</dbReference>
<keyword evidence="3 6" id="KW-0812">Transmembrane</keyword>
<evidence type="ECO:0000259" key="7">
    <source>
        <dbReference type="Pfam" id="PF00482"/>
    </source>
</evidence>
<feature type="domain" description="Type II secretion system protein GspF" evidence="7">
    <location>
        <begin position="2"/>
        <end position="125"/>
    </location>
</feature>
<evidence type="ECO:0000313" key="9">
    <source>
        <dbReference type="Proteomes" id="UP000199258"/>
    </source>
</evidence>
<dbReference type="InterPro" id="IPR018076">
    <property type="entry name" value="T2SS_GspF_dom"/>
</dbReference>
<accession>A0A1G8D7T2</accession>
<evidence type="ECO:0000256" key="6">
    <source>
        <dbReference type="SAM" id="Phobius"/>
    </source>
</evidence>
<evidence type="ECO:0000256" key="1">
    <source>
        <dbReference type="ARBA" id="ARBA00004651"/>
    </source>
</evidence>
<gene>
    <name evidence="8" type="ORF">SAMN04488693_101505</name>
</gene>
<dbReference type="STRING" id="335973.SAMN04488693_101505"/>
<proteinExistence type="predicted"/>
<evidence type="ECO:0000256" key="2">
    <source>
        <dbReference type="ARBA" id="ARBA00022475"/>
    </source>
</evidence>
<name>A0A1G8D7T2_9MICC</name>
<sequence length="141" mass="14500">MMDLMASMLAAGSPLDRGLDILARSASPPVRTSLISVKTALDLGASWEVAWAAASAGGSCEAVQELGRALRFAGTTGAPSAAVVTAHAAQFRRRRNRAAEQRAAALGVRLVVPLGLCSLPAFVCLGVIPILVGLFPAFTTQ</sequence>
<dbReference type="AlphaFoldDB" id="A0A1G8D7T2"/>
<keyword evidence="5 6" id="KW-0472">Membrane</keyword>
<keyword evidence="9" id="KW-1185">Reference proteome</keyword>
<keyword evidence="2" id="KW-1003">Cell membrane</keyword>
<evidence type="ECO:0000313" key="8">
    <source>
        <dbReference type="EMBL" id="SDH53593.1"/>
    </source>
</evidence>
<reference evidence="8 9" key="1">
    <citation type="submission" date="2016-10" db="EMBL/GenBank/DDBJ databases">
        <authorList>
            <person name="de Groot N.N."/>
        </authorList>
    </citation>
    <scope>NUCLEOTIDE SEQUENCE [LARGE SCALE GENOMIC DNA]</scope>
    <source>
        <strain evidence="8 9">NP_1H</strain>
    </source>
</reference>
<organism evidence="8 9">
    <name type="scientific">Arthrobacter subterraneus</name>
    <dbReference type="NCBI Taxonomy" id="335973"/>
    <lineage>
        <taxon>Bacteria</taxon>
        <taxon>Bacillati</taxon>
        <taxon>Actinomycetota</taxon>
        <taxon>Actinomycetes</taxon>
        <taxon>Micrococcales</taxon>
        <taxon>Micrococcaceae</taxon>
        <taxon>Arthrobacter</taxon>
    </lineage>
</organism>